<keyword evidence="2" id="KW-1185">Reference proteome</keyword>
<dbReference type="PATRIC" id="fig|1129794.4.peg.3727"/>
<protein>
    <submittedName>
        <fullName evidence="1">Uncharacterized protein</fullName>
    </submittedName>
</protein>
<dbReference type="KEGG" id="gps:C427_3742"/>
<evidence type="ECO:0000313" key="2">
    <source>
        <dbReference type="Proteomes" id="UP000011864"/>
    </source>
</evidence>
<reference evidence="1 2" key="1">
    <citation type="journal article" date="2013" name="Genome Announc.">
        <title>Complete Genome Sequence of Glaciecola psychrophila Strain 170T.</title>
        <authorList>
            <person name="Yin J."/>
            <person name="Chen J."/>
            <person name="Liu G."/>
            <person name="Yu Y."/>
            <person name="Song L."/>
            <person name="Wang X."/>
            <person name="Qu X."/>
        </authorList>
    </citation>
    <scope>NUCLEOTIDE SEQUENCE [LARGE SCALE GENOMIC DNA]</scope>
    <source>
        <strain evidence="1 2">170</strain>
    </source>
</reference>
<dbReference type="Proteomes" id="UP000011864">
    <property type="component" value="Chromosome"/>
</dbReference>
<dbReference type="HOGENOM" id="CLU_3171257_0_0_6"/>
<dbReference type="AlphaFoldDB" id="K6YXT0"/>
<proteinExistence type="predicted"/>
<name>K6YXT0_9ALTE</name>
<accession>K6YXT0</accession>
<sequence>MEHEAKKKVENKIVKAFGSIEIAIIFCKRGLVLEVVMSGFGADQSYS</sequence>
<evidence type="ECO:0000313" key="1">
    <source>
        <dbReference type="EMBL" id="AGH45850.1"/>
    </source>
</evidence>
<organism evidence="1 2">
    <name type="scientific">Paraglaciecola psychrophila 170</name>
    <dbReference type="NCBI Taxonomy" id="1129794"/>
    <lineage>
        <taxon>Bacteria</taxon>
        <taxon>Pseudomonadati</taxon>
        <taxon>Pseudomonadota</taxon>
        <taxon>Gammaproteobacteria</taxon>
        <taxon>Alteromonadales</taxon>
        <taxon>Alteromonadaceae</taxon>
        <taxon>Paraglaciecola</taxon>
    </lineage>
</organism>
<dbReference type="EMBL" id="CP003837">
    <property type="protein sequence ID" value="AGH45850.1"/>
    <property type="molecule type" value="Genomic_DNA"/>
</dbReference>
<gene>
    <name evidence="1" type="ORF">C427_3742</name>
</gene>